<evidence type="ECO:0000313" key="3">
    <source>
        <dbReference type="Proteomes" id="UP001282474"/>
    </source>
</evidence>
<sequence>MTIQTLATAVSPFARDPFYALGVADAYDEHRAGENVHTLKRRAEDMLDADTHGSVPAELYLIGYANTVIGIFNSHIAGIGAETEVAQTWLARKQGRETSTLHTRHRKTPNQR</sequence>
<gene>
    <name evidence="2" type="ORF">PV383_36250</name>
</gene>
<name>A0ABU4N185_9ACTN</name>
<comment type="caution">
    <text evidence="2">The sequence shown here is derived from an EMBL/GenBank/DDBJ whole genome shotgun (WGS) entry which is preliminary data.</text>
</comment>
<feature type="compositionally biased region" description="Basic residues" evidence="1">
    <location>
        <begin position="102"/>
        <end position="112"/>
    </location>
</feature>
<keyword evidence="3" id="KW-1185">Reference proteome</keyword>
<proteinExistence type="predicted"/>
<evidence type="ECO:0000256" key="1">
    <source>
        <dbReference type="SAM" id="MobiDB-lite"/>
    </source>
</evidence>
<protein>
    <submittedName>
        <fullName evidence="2">Uncharacterized protein</fullName>
    </submittedName>
</protein>
<dbReference type="EMBL" id="JARAWJ010000039">
    <property type="protein sequence ID" value="MDX3042597.1"/>
    <property type="molecule type" value="Genomic_DNA"/>
</dbReference>
<dbReference type="RefSeq" id="WP_193382899.1">
    <property type="nucleotide sequence ID" value="NZ_JABXWI010000031.1"/>
</dbReference>
<reference evidence="2 3" key="1">
    <citation type="journal article" date="2023" name="Microb. Genom.">
        <title>Mesoterricola silvestris gen. nov., sp. nov., Mesoterricola sediminis sp. nov., Geothrix oryzae sp. nov., Geothrix edaphica sp. nov., Geothrix rubra sp. nov., and Geothrix limicola sp. nov., six novel members of Acidobacteriota isolated from soils.</title>
        <authorList>
            <person name="Weisberg A.J."/>
            <person name="Pearce E."/>
            <person name="Kramer C.G."/>
            <person name="Chang J.H."/>
            <person name="Clarke C.R."/>
        </authorList>
    </citation>
    <scope>NUCLEOTIDE SEQUENCE [LARGE SCALE GENOMIC DNA]</scope>
    <source>
        <strain evidence="2 3">NE20-4-1</strain>
    </source>
</reference>
<feature type="region of interest" description="Disordered" evidence="1">
    <location>
        <begin position="92"/>
        <end position="112"/>
    </location>
</feature>
<accession>A0ABU4N185</accession>
<evidence type="ECO:0000313" key="2">
    <source>
        <dbReference type="EMBL" id="MDX3042597.1"/>
    </source>
</evidence>
<dbReference type="Proteomes" id="UP001282474">
    <property type="component" value="Unassembled WGS sequence"/>
</dbReference>
<organism evidence="2 3">
    <name type="scientific">Streptomyces caniscabiei</name>
    <dbReference type="NCBI Taxonomy" id="2746961"/>
    <lineage>
        <taxon>Bacteria</taxon>
        <taxon>Bacillati</taxon>
        <taxon>Actinomycetota</taxon>
        <taxon>Actinomycetes</taxon>
        <taxon>Kitasatosporales</taxon>
        <taxon>Streptomycetaceae</taxon>
        <taxon>Streptomyces</taxon>
    </lineage>
</organism>